<dbReference type="Proteomes" id="UP000321039">
    <property type="component" value="Unassembled WGS sequence"/>
</dbReference>
<gene>
    <name evidence="3" type="ORF">FV139_20930</name>
</gene>
<evidence type="ECO:0000313" key="4">
    <source>
        <dbReference type="Proteomes" id="UP000321039"/>
    </source>
</evidence>
<dbReference type="SUPFAM" id="SSF56935">
    <property type="entry name" value="Porins"/>
    <property type="match status" value="1"/>
</dbReference>
<name>A0A5C8ZME2_9GAMM</name>
<sequence length="475" mass="53513">MSIHPSISAAPDTRAHTALAFAIILAALAPGATAATVEQLEDRVEALRAELEAAEQALSQAQEAERRARQETADLKEELQRNREANAGFEVGPLTIGGAMRVNYVYGSYEGFDSGPSRAGHGGNIELDTFRINMALEHDDLIGKLEYRWYSASSGQNYNFMHTGWLGYRLSQQSHIEVGVNRVPFGAGPYGISQSYFFDQHYYVGLADDPDLGIKYTRTTDEWSLDLAYYLHNEPSFSGRSADSTRYGYDAVRWRSEIDDSGNVSFGTPRSGFRETNQYNLRLIRRFDSELGSSALGVSLQYGELEGTRVGDGEHWAASAHLLQSMDSLTLGMQLSRYEYHFSADNPWRTDTLLPMGAYDFAWPVAAEAWLPAISLSYKYVTDNIPWLDYLLPYAEWSSIIKDEDAFNDSQLFVLGTAWARGGWYIYSEMVYSDGNFFIGNRGTDYSRVDSVNDFGVNGNDRWNYRFNINFGYYY</sequence>
<keyword evidence="1" id="KW-0175">Coiled coil</keyword>
<accession>A0A5C8ZME2</accession>
<dbReference type="AlphaFoldDB" id="A0A5C8ZME2"/>
<dbReference type="EMBL" id="VRZA01000015">
    <property type="protein sequence ID" value="TXS88900.1"/>
    <property type="molecule type" value="Genomic_DNA"/>
</dbReference>
<feature type="chain" id="PRO_5023024477" description="Carbohydrate porin" evidence="2">
    <location>
        <begin position="35"/>
        <end position="475"/>
    </location>
</feature>
<reference evidence="3 4" key="1">
    <citation type="submission" date="2019-08" db="EMBL/GenBank/DDBJ databases">
        <title>Parahaliea maris sp. nov., isolated from the surface seawater.</title>
        <authorList>
            <person name="Liu Y."/>
        </authorList>
    </citation>
    <scope>NUCLEOTIDE SEQUENCE [LARGE SCALE GENOMIC DNA]</scope>
    <source>
        <strain evidence="3 4">HSLHS9</strain>
    </source>
</reference>
<feature type="coiled-coil region" evidence="1">
    <location>
        <begin position="37"/>
        <end position="85"/>
    </location>
</feature>
<dbReference type="RefSeq" id="WP_148070447.1">
    <property type="nucleotide sequence ID" value="NZ_VRZA01000015.1"/>
</dbReference>
<evidence type="ECO:0000256" key="2">
    <source>
        <dbReference type="SAM" id="SignalP"/>
    </source>
</evidence>
<protein>
    <recommendedName>
        <fullName evidence="5">Carbohydrate porin</fullName>
    </recommendedName>
</protein>
<keyword evidence="2" id="KW-0732">Signal</keyword>
<comment type="caution">
    <text evidence="3">The sequence shown here is derived from an EMBL/GenBank/DDBJ whole genome shotgun (WGS) entry which is preliminary data.</text>
</comment>
<evidence type="ECO:0008006" key="5">
    <source>
        <dbReference type="Google" id="ProtNLM"/>
    </source>
</evidence>
<evidence type="ECO:0000256" key="1">
    <source>
        <dbReference type="SAM" id="Coils"/>
    </source>
</evidence>
<feature type="signal peptide" evidence="2">
    <location>
        <begin position="1"/>
        <end position="34"/>
    </location>
</feature>
<keyword evidence="4" id="KW-1185">Reference proteome</keyword>
<proteinExistence type="predicted"/>
<organism evidence="3 4">
    <name type="scientific">Parahaliea maris</name>
    <dbReference type="NCBI Taxonomy" id="2716870"/>
    <lineage>
        <taxon>Bacteria</taxon>
        <taxon>Pseudomonadati</taxon>
        <taxon>Pseudomonadota</taxon>
        <taxon>Gammaproteobacteria</taxon>
        <taxon>Cellvibrionales</taxon>
        <taxon>Halieaceae</taxon>
        <taxon>Parahaliea</taxon>
    </lineage>
</organism>
<evidence type="ECO:0000313" key="3">
    <source>
        <dbReference type="EMBL" id="TXS88900.1"/>
    </source>
</evidence>